<evidence type="ECO:0000256" key="12">
    <source>
        <dbReference type="ARBA" id="ARBA00024688"/>
    </source>
</evidence>
<evidence type="ECO:0000256" key="10">
    <source>
        <dbReference type="ARBA" id="ARBA00023008"/>
    </source>
</evidence>
<protein>
    <recommendedName>
        <fullName evidence="15">Cytochrome c oxidase subunit 2</fullName>
        <ecNumber evidence="15">7.1.1.9</ecNumber>
    </recommendedName>
</protein>
<evidence type="ECO:0000256" key="9">
    <source>
        <dbReference type="ARBA" id="ARBA00022989"/>
    </source>
</evidence>
<evidence type="ECO:0000256" key="8">
    <source>
        <dbReference type="ARBA" id="ARBA00022982"/>
    </source>
</evidence>
<feature type="domain" description="Cytochrome oxidase subunit II copper A binding" evidence="19">
    <location>
        <begin position="198"/>
        <end position="340"/>
    </location>
</feature>
<evidence type="ECO:0000256" key="2">
    <source>
        <dbReference type="ARBA" id="ARBA00007866"/>
    </source>
</evidence>
<dbReference type="InterPro" id="IPR014222">
    <property type="entry name" value="Cyt_c_oxidase_su2"/>
</dbReference>
<keyword evidence="22" id="KW-1185">Reference proteome</keyword>
<feature type="domain" description="Cytochrome oxidase subunit II transmembrane region profile" evidence="20">
    <location>
        <begin position="101"/>
        <end position="197"/>
    </location>
</feature>
<feature type="transmembrane region" description="Helical" evidence="17">
    <location>
        <begin position="127"/>
        <end position="148"/>
    </location>
</feature>
<evidence type="ECO:0000256" key="18">
    <source>
        <dbReference type="SAM" id="SignalP"/>
    </source>
</evidence>
<keyword evidence="8 14" id="KW-0249">Electron transport</keyword>
<dbReference type="InterPro" id="IPR002429">
    <property type="entry name" value="CcO_II-like_C"/>
</dbReference>
<feature type="transmembrane region" description="Helical" evidence="17">
    <location>
        <begin position="169"/>
        <end position="190"/>
    </location>
</feature>
<evidence type="ECO:0000256" key="6">
    <source>
        <dbReference type="ARBA" id="ARBA00022723"/>
    </source>
</evidence>
<dbReference type="GO" id="GO:0042773">
    <property type="term" value="P:ATP synthesis coupled electron transport"/>
    <property type="evidence" value="ECO:0007669"/>
    <property type="project" value="TreeGrafter"/>
</dbReference>
<evidence type="ECO:0000256" key="1">
    <source>
        <dbReference type="ARBA" id="ARBA00004141"/>
    </source>
</evidence>
<evidence type="ECO:0000256" key="15">
    <source>
        <dbReference type="RuleBase" id="RU004024"/>
    </source>
</evidence>
<comment type="function">
    <text evidence="12 15">Subunits I and II form the functional core of the enzyme complex. Electrons originating in cytochrome c are transferred via heme a and Cu(A) to the binuclear center formed by heme a3 and Cu(B).</text>
</comment>
<evidence type="ECO:0000256" key="14">
    <source>
        <dbReference type="RuleBase" id="RU000456"/>
    </source>
</evidence>
<comment type="cofactor">
    <cofactor evidence="15">
        <name>Cu cation</name>
        <dbReference type="ChEBI" id="CHEBI:23378"/>
    </cofactor>
    <text evidence="15">Binds a copper A center.</text>
</comment>
<feature type="signal peptide" evidence="18">
    <location>
        <begin position="1"/>
        <end position="22"/>
    </location>
</feature>
<organism evidence="21 22">
    <name type="scientific">Sphingomonas kaistensis</name>
    <dbReference type="NCBI Taxonomy" id="298708"/>
    <lineage>
        <taxon>Bacteria</taxon>
        <taxon>Pseudomonadati</taxon>
        <taxon>Pseudomonadota</taxon>
        <taxon>Alphaproteobacteria</taxon>
        <taxon>Sphingomonadales</taxon>
        <taxon>Sphingomonadaceae</taxon>
        <taxon>Sphingomonas</taxon>
    </lineage>
</organism>
<dbReference type="EMBL" id="JAATJC010000001">
    <property type="protein sequence ID" value="NJC04677.1"/>
    <property type="molecule type" value="Genomic_DNA"/>
</dbReference>
<accession>A0A7X5Y3V8</accession>
<dbReference type="GO" id="GO:0004129">
    <property type="term" value="F:cytochrome-c oxidase activity"/>
    <property type="evidence" value="ECO:0007669"/>
    <property type="project" value="UniProtKB-EC"/>
</dbReference>
<keyword evidence="6 15" id="KW-0479">Metal-binding</keyword>
<dbReference type="GO" id="GO:0005886">
    <property type="term" value="C:plasma membrane"/>
    <property type="evidence" value="ECO:0007669"/>
    <property type="project" value="UniProtKB-SubCell"/>
</dbReference>
<dbReference type="PANTHER" id="PTHR22888:SF9">
    <property type="entry name" value="CYTOCHROME C OXIDASE SUBUNIT 2"/>
    <property type="match status" value="1"/>
</dbReference>
<dbReference type="InterPro" id="IPR008972">
    <property type="entry name" value="Cupredoxin"/>
</dbReference>
<dbReference type="RefSeq" id="WP_245197815.1">
    <property type="nucleotide sequence ID" value="NZ_JAATJC010000001.1"/>
</dbReference>
<dbReference type="InterPro" id="IPR034210">
    <property type="entry name" value="CcO_II_C"/>
</dbReference>
<feature type="compositionally biased region" description="Low complexity" evidence="16">
    <location>
        <begin position="363"/>
        <end position="389"/>
    </location>
</feature>
<keyword evidence="3 14" id="KW-0813">Transport</keyword>
<dbReference type="SUPFAM" id="SSF49503">
    <property type="entry name" value="Cupredoxins"/>
    <property type="match status" value="1"/>
</dbReference>
<dbReference type="SUPFAM" id="SSF81464">
    <property type="entry name" value="Cytochrome c oxidase subunit II-like, transmembrane region"/>
    <property type="match status" value="1"/>
</dbReference>
<evidence type="ECO:0000256" key="13">
    <source>
        <dbReference type="ARBA" id="ARBA00047816"/>
    </source>
</evidence>
<feature type="region of interest" description="Disordered" evidence="16">
    <location>
        <begin position="49"/>
        <end position="74"/>
    </location>
</feature>
<evidence type="ECO:0000256" key="5">
    <source>
        <dbReference type="ARBA" id="ARBA00022692"/>
    </source>
</evidence>
<keyword evidence="5 14" id="KW-0812">Transmembrane</keyword>
<feature type="chain" id="PRO_5031263433" description="Cytochrome c oxidase subunit 2" evidence="18">
    <location>
        <begin position="23"/>
        <end position="405"/>
    </location>
</feature>
<dbReference type="PROSITE" id="PS00078">
    <property type="entry name" value="COX2"/>
    <property type="match status" value="1"/>
</dbReference>
<dbReference type="GO" id="GO:0005507">
    <property type="term" value="F:copper ion binding"/>
    <property type="evidence" value="ECO:0007669"/>
    <property type="project" value="InterPro"/>
</dbReference>
<dbReference type="PROSITE" id="PS50999">
    <property type="entry name" value="COX2_TM"/>
    <property type="match status" value="1"/>
</dbReference>
<dbReference type="Gene3D" id="1.10.287.90">
    <property type="match status" value="1"/>
</dbReference>
<keyword evidence="21" id="KW-0560">Oxidoreductase</keyword>
<keyword evidence="11 17" id="KW-0472">Membrane</keyword>
<keyword evidence="9 17" id="KW-1133">Transmembrane helix</keyword>
<comment type="caution">
    <text evidence="21">The sequence shown here is derived from an EMBL/GenBank/DDBJ whole genome shotgun (WGS) entry which is preliminary data.</text>
</comment>
<evidence type="ECO:0000256" key="11">
    <source>
        <dbReference type="ARBA" id="ARBA00023136"/>
    </source>
</evidence>
<sequence>MKLKTGLIALAAVGMIPMAAQGQTAATTAAPAAQRQAAAPAATTAAPAATTAAPAGPNAAAANPSATPAAGVDATGASAVAPGGAAAAPAFDYAAPTPGIGMPDGRMGLQDQFTPVGREASAFHNNWLLALCAAMSLLVLALLLWTMVRYRRSAHPTPSRTSHNTFVEVIWTLVPVLVLVAIAVPSIRLIRHQYSPPPADLTVKVIGNQWYWSYQYPDNGGFEIVSNMLKERGEVAAGARFRTDADGPRLLAVDERLVIPAGKVVKFIVTSNDVIHSFAMPAFWTKTDANPGSLNETWVKVDKPGVYFGQCSELCGARHAFMPIAIEVMAPDRFAQWVAAKGGTMPGATPAAADSTAATQVGPAAVTAPAPAAGAAAAAPPSAAQSAAPGNTTPSVANRATDGTN</sequence>
<dbReference type="CDD" id="cd13912">
    <property type="entry name" value="CcO_II_C"/>
    <property type="match status" value="1"/>
</dbReference>
<dbReference type="InterPro" id="IPR036257">
    <property type="entry name" value="Cyt_c_oxidase_su2_TM_sf"/>
</dbReference>
<dbReference type="PRINTS" id="PR01166">
    <property type="entry name" value="CYCOXIDASEII"/>
</dbReference>
<evidence type="ECO:0000313" key="22">
    <source>
        <dbReference type="Proteomes" id="UP000558192"/>
    </source>
</evidence>
<comment type="similarity">
    <text evidence="2 14">Belongs to the cytochrome c oxidase subunit 2 family.</text>
</comment>
<dbReference type="Gene3D" id="2.60.40.420">
    <property type="entry name" value="Cupredoxins - blue copper proteins"/>
    <property type="match status" value="1"/>
</dbReference>
<evidence type="ECO:0000259" key="20">
    <source>
        <dbReference type="PROSITE" id="PS50999"/>
    </source>
</evidence>
<feature type="compositionally biased region" description="Polar residues" evidence="16">
    <location>
        <begin position="390"/>
        <end position="405"/>
    </location>
</feature>
<dbReference type="Pfam" id="PF02790">
    <property type="entry name" value="COX2_TM"/>
    <property type="match status" value="1"/>
</dbReference>
<name>A0A7X5Y3V8_9SPHN</name>
<evidence type="ECO:0000256" key="4">
    <source>
        <dbReference type="ARBA" id="ARBA00022660"/>
    </source>
</evidence>
<comment type="catalytic activity">
    <reaction evidence="13 15">
        <text>4 Fe(II)-[cytochrome c] + O2 + 8 H(+)(in) = 4 Fe(III)-[cytochrome c] + 2 H2O + 4 H(+)(out)</text>
        <dbReference type="Rhea" id="RHEA:11436"/>
        <dbReference type="Rhea" id="RHEA-COMP:10350"/>
        <dbReference type="Rhea" id="RHEA-COMP:14399"/>
        <dbReference type="ChEBI" id="CHEBI:15377"/>
        <dbReference type="ChEBI" id="CHEBI:15378"/>
        <dbReference type="ChEBI" id="CHEBI:15379"/>
        <dbReference type="ChEBI" id="CHEBI:29033"/>
        <dbReference type="ChEBI" id="CHEBI:29034"/>
        <dbReference type="EC" id="7.1.1.9"/>
    </reaction>
</comment>
<reference evidence="21 22" key="1">
    <citation type="submission" date="2020-03" db="EMBL/GenBank/DDBJ databases">
        <title>Genomic Encyclopedia of Type Strains, Phase IV (KMG-IV): sequencing the most valuable type-strain genomes for metagenomic binning, comparative biology and taxonomic classification.</title>
        <authorList>
            <person name="Goeker M."/>
        </authorList>
    </citation>
    <scope>NUCLEOTIDE SEQUENCE [LARGE SCALE GENOMIC DNA]</scope>
    <source>
        <strain evidence="21 22">DSM 16846</strain>
    </source>
</reference>
<dbReference type="Proteomes" id="UP000558192">
    <property type="component" value="Unassembled WGS sequence"/>
</dbReference>
<dbReference type="PANTHER" id="PTHR22888">
    <property type="entry name" value="CYTOCHROME C OXIDASE, SUBUNIT II"/>
    <property type="match status" value="1"/>
</dbReference>
<dbReference type="PROSITE" id="PS50857">
    <property type="entry name" value="COX2_CUA"/>
    <property type="match status" value="1"/>
</dbReference>
<keyword evidence="4 14" id="KW-0679">Respiratory chain</keyword>
<dbReference type="EC" id="7.1.1.9" evidence="15"/>
<keyword evidence="10 15" id="KW-0186">Copper</keyword>
<dbReference type="GO" id="GO:0016491">
    <property type="term" value="F:oxidoreductase activity"/>
    <property type="evidence" value="ECO:0007669"/>
    <property type="project" value="UniProtKB-KW"/>
</dbReference>
<evidence type="ECO:0000256" key="16">
    <source>
        <dbReference type="SAM" id="MobiDB-lite"/>
    </source>
</evidence>
<evidence type="ECO:0000256" key="17">
    <source>
        <dbReference type="SAM" id="Phobius"/>
    </source>
</evidence>
<feature type="region of interest" description="Disordered" evidence="16">
    <location>
        <begin position="363"/>
        <end position="405"/>
    </location>
</feature>
<dbReference type="InterPro" id="IPR011759">
    <property type="entry name" value="Cyt_c_oxidase_su2_TM_dom"/>
</dbReference>
<keyword evidence="18" id="KW-0732">Signal</keyword>
<dbReference type="AlphaFoldDB" id="A0A7X5Y3V8"/>
<evidence type="ECO:0000259" key="19">
    <source>
        <dbReference type="PROSITE" id="PS50857"/>
    </source>
</evidence>
<dbReference type="InterPro" id="IPR045187">
    <property type="entry name" value="CcO_II"/>
</dbReference>
<comment type="subcellular location">
    <subcellularLocation>
        <location evidence="14">Cell membrane</location>
        <topology evidence="14">Multi-pass membrane protein</topology>
    </subcellularLocation>
    <subcellularLocation>
        <location evidence="1">Membrane</location>
        <topology evidence="1">Multi-pass membrane protein</topology>
    </subcellularLocation>
</comment>
<evidence type="ECO:0000256" key="3">
    <source>
        <dbReference type="ARBA" id="ARBA00022448"/>
    </source>
</evidence>
<evidence type="ECO:0000313" key="21">
    <source>
        <dbReference type="EMBL" id="NJC04677.1"/>
    </source>
</evidence>
<dbReference type="Pfam" id="PF00116">
    <property type="entry name" value="COX2"/>
    <property type="match status" value="1"/>
</dbReference>
<proteinExistence type="inferred from homology"/>
<gene>
    <name evidence="21" type="ORF">GGQ97_000470</name>
</gene>
<dbReference type="InterPro" id="IPR001505">
    <property type="entry name" value="Copper_CuA"/>
</dbReference>
<evidence type="ECO:0000256" key="7">
    <source>
        <dbReference type="ARBA" id="ARBA00022967"/>
    </source>
</evidence>
<keyword evidence="7" id="KW-1278">Translocase</keyword>
<dbReference type="NCBIfam" id="TIGR02866">
    <property type="entry name" value="CoxB"/>
    <property type="match status" value="1"/>
</dbReference>